<dbReference type="RefSeq" id="WP_083560870.1">
    <property type="nucleotide sequence ID" value="NZ_BJXR01000078.1"/>
</dbReference>
<evidence type="ECO:0000313" key="3">
    <source>
        <dbReference type="EMBL" id="GEN13319.1"/>
    </source>
</evidence>
<proteinExistence type="predicted"/>
<feature type="signal peptide" evidence="2">
    <location>
        <begin position="1"/>
        <end position="31"/>
    </location>
</feature>
<feature type="transmembrane region" description="Helical" evidence="1">
    <location>
        <begin position="160"/>
        <end position="178"/>
    </location>
</feature>
<evidence type="ECO:0000256" key="1">
    <source>
        <dbReference type="SAM" id="Phobius"/>
    </source>
</evidence>
<evidence type="ECO:0000313" key="6">
    <source>
        <dbReference type="Proteomes" id="UP000321514"/>
    </source>
</evidence>
<keyword evidence="2" id="KW-0732">Signal</keyword>
<dbReference type="NCBIfam" id="NF041936">
    <property type="entry name" value="MXAN_0125_fam"/>
    <property type="match status" value="1"/>
</dbReference>
<protein>
    <submittedName>
        <fullName evidence="4">Myxococcales GC_trans_RRR domain-containing protein/MYXO-CTERM domain-containing protein</fullName>
    </submittedName>
</protein>
<dbReference type="NCBIfam" id="TIGR03901">
    <property type="entry name" value="MYXO-CTERM"/>
    <property type="match status" value="1"/>
</dbReference>
<accession>A0A511TGM0</accession>
<feature type="chain" id="PRO_5022995949" evidence="2">
    <location>
        <begin position="32"/>
        <end position="185"/>
    </location>
</feature>
<dbReference type="NCBIfam" id="TIGR03382">
    <property type="entry name" value="GC_trans_RRR"/>
    <property type="match status" value="1"/>
</dbReference>
<evidence type="ECO:0000256" key="2">
    <source>
        <dbReference type="SAM" id="SignalP"/>
    </source>
</evidence>
<reference evidence="4 5" key="1">
    <citation type="submission" date="2016-10" db="EMBL/GenBank/DDBJ databases">
        <authorList>
            <person name="Varghese N."/>
            <person name="Submissions S."/>
        </authorList>
    </citation>
    <scope>NUCLEOTIDE SEQUENCE [LARGE SCALE GENOMIC DNA]</scope>
    <source>
        <strain evidence="4 5">DSM 16525</strain>
    </source>
</reference>
<keyword evidence="1" id="KW-0472">Membrane</keyword>
<organism evidence="3 6">
    <name type="scientific">Myxococcus fulvus</name>
    <dbReference type="NCBI Taxonomy" id="33"/>
    <lineage>
        <taxon>Bacteria</taxon>
        <taxon>Pseudomonadati</taxon>
        <taxon>Myxococcota</taxon>
        <taxon>Myxococcia</taxon>
        <taxon>Myxococcales</taxon>
        <taxon>Cystobacterineae</taxon>
        <taxon>Myxococcaceae</taxon>
        <taxon>Myxococcus</taxon>
    </lineage>
</organism>
<evidence type="ECO:0000313" key="5">
    <source>
        <dbReference type="Proteomes" id="UP000183760"/>
    </source>
</evidence>
<dbReference type="EMBL" id="BJXR01000078">
    <property type="protein sequence ID" value="GEN13319.1"/>
    <property type="molecule type" value="Genomic_DNA"/>
</dbReference>
<evidence type="ECO:0000313" key="4">
    <source>
        <dbReference type="EMBL" id="SEU41665.1"/>
    </source>
</evidence>
<reference evidence="3 6" key="2">
    <citation type="submission" date="2019-07" db="EMBL/GenBank/DDBJ databases">
        <title>Whole genome shotgun sequence of Myxococcus fulvus NBRC 100333.</title>
        <authorList>
            <person name="Hosoyama A."/>
            <person name="Uohara A."/>
            <person name="Ohji S."/>
            <person name="Ichikawa N."/>
        </authorList>
    </citation>
    <scope>NUCLEOTIDE SEQUENCE [LARGE SCALE GENOMIC DNA]</scope>
    <source>
        <strain evidence="3 6">NBRC 100333</strain>
    </source>
</reference>
<comment type="caution">
    <text evidence="3">The sequence shown here is derived from an EMBL/GenBank/DDBJ whole genome shotgun (WGS) entry which is preliminary data.</text>
</comment>
<name>A0A511TGM0_MYXFU</name>
<dbReference type="AlphaFoldDB" id="A0A511TGM0"/>
<dbReference type="Proteomes" id="UP000321514">
    <property type="component" value="Unassembled WGS sequence"/>
</dbReference>
<dbReference type="Proteomes" id="UP000183760">
    <property type="component" value="Unassembled WGS sequence"/>
</dbReference>
<keyword evidence="1" id="KW-1133">Transmembrane helix</keyword>
<dbReference type="InterPro" id="IPR024038">
    <property type="entry name" value="MYXO-CTERM"/>
</dbReference>
<sequence length="185" mass="20000">MRTTFIPRGLSMRWGWVLAAAVVGSAWPARAESEPCECSTDGQSVVSEKPCLIISTYAACGISQVRNACDEPVTLVGWPLAACEGAAVCDEELLPNEEASFYFANDKRESPFRKGQVEERFTEERYVVSVDGRELDVVVSANVACMSRNRPAAEGCSSTSTGGGLMLGGVLALLGLVFQRRRVER</sequence>
<dbReference type="EMBL" id="FOIB01000017">
    <property type="protein sequence ID" value="SEU41665.1"/>
    <property type="molecule type" value="Genomic_DNA"/>
</dbReference>
<keyword evidence="5" id="KW-1185">Reference proteome</keyword>
<keyword evidence="1" id="KW-0812">Transmembrane</keyword>
<gene>
    <name evidence="3" type="ORF">MFU01_83560</name>
    <name evidence="4" type="ORF">SAMN05443572_11745</name>
</gene>
<dbReference type="InterPro" id="IPR017756">
    <property type="entry name" value="TM_Gly-Cys-Arg_CS"/>
</dbReference>